<accession>K0SD66</accession>
<sequence length="546" mass="61702">MSAYASSIPGAHLIPYFAFGPLMVDEEDDDNAVEIEKTPNRRDEAPWTASFISGSQGVSPEETDDEINGKQEHGEEKNDDIGNGQDDEKSDTTPYTHGLCFEDTDSDDDEYSMYDYSEEFAQDQTGQATEDDDSRKSEEDPSAIEFEMEISYQGRTYTATRAFPLFVKLRNDLLRELNLDGGEGCELRHGMHYRRGQRCRQEKIGCQEQSVPELPRVSREENSHESFALSGVAKSGFALLRATANMYIPEMEKWLFEVANAFPCSQSLSSFLWEPLSTMSDESSTTSSCNGHIREKIMLGARDAPFRPRLQDSTGRPSRAPPILHRSAPDLCGGRTPVARKNRHAQRTPGRKRPDSTTTVLPSLFCCPESPTLDDTDRKTLRKRSETRVVLPVRDFILACPASSNQKMTERMEALKMIPLEGIDLISREQKNLTDTLSDLKSGIDSRVAREKSEMELAHRVVLNEKAIKTNKLQGEVDRLEEAVATNERANQLEVERDWFKRESLALSSQLGEAEDKIISLEGALEESKREREWLKEQLEKLNNKK</sequence>
<feature type="coiled-coil region" evidence="1">
    <location>
        <begin position="463"/>
        <end position="545"/>
    </location>
</feature>
<feature type="compositionally biased region" description="Acidic residues" evidence="2">
    <location>
        <begin position="102"/>
        <end position="121"/>
    </location>
</feature>
<evidence type="ECO:0000313" key="4">
    <source>
        <dbReference type="Proteomes" id="UP000266841"/>
    </source>
</evidence>
<dbReference type="AlphaFoldDB" id="K0SD66"/>
<evidence type="ECO:0000256" key="1">
    <source>
        <dbReference type="SAM" id="Coils"/>
    </source>
</evidence>
<keyword evidence="4" id="KW-1185">Reference proteome</keyword>
<gene>
    <name evidence="3" type="ORF">THAOC_16477</name>
</gene>
<feature type="compositionally biased region" description="Basic residues" evidence="2">
    <location>
        <begin position="338"/>
        <end position="351"/>
    </location>
</feature>
<dbReference type="OrthoDB" id="49422at2759"/>
<feature type="compositionally biased region" description="Basic and acidic residues" evidence="2">
    <location>
        <begin position="67"/>
        <end position="91"/>
    </location>
</feature>
<comment type="caution">
    <text evidence="3">The sequence shown here is derived from an EMBL/GenBank/DDBJ whole genome shotgun (WGS) entry which is preliminary data.</text>
</comment>
<dbReference type="eggNOG" id="ENOG502T91G">
    <property type="taxonomic scope" value="Eukaryota"/>
</dbReference>
<evidence type="ECO:0008006" key="5">
    <source>
        <dbReference type="Google" id="ProtNLM"/>
    </source>
</evidence>
<proteinExistence type="predicted"/>
<keyword evidence="1" id="KW-0175">Coiled coil</keyword>
<name>K0SD66_THAOC</name>
<protein>
    <recommendedName>
        <fullName evidence="5">PX domain-containing protein</fullName>
    </recommendedName>
</protein>
<feature type="compositionally biased region" description="Basic and acidic residues" evidence="2">
    <location>
        <begin position="34"/>
        <end position="45"/>
    </location>
</feature>
<evidence type="ECO:0000256" key="2">
    <source>
        <dbReference type="SAM" id="MobiDB-lite"/>
    </source>
</evidence>
<feature type="region of interest" description="Disordered" evidence="2">
    <location>
        <begin position="306"/>
        <end position="361"/>
    </location>
</feature>
<feature type="region of interest" description="Disordered" evidence="2">
    <location>
        <begin position="30"/>
        <end position="142"/>
    </location>
</feature>
<evidence type="ECO:0000313" key="3">
    <source>
        <dbReference type="EMBL" id="EJK62894.1"/>
    </source>
</evidence>
<dbReference type="Proteomes" id="UP000266841">
    <property type="component" value="Unassembled WGS sequence"/>
</dbReference>
<reference evidence="3 4" key="1">
    <citation type="journal article" date="2012" name="Genome Biol.">
        <title>Genome and low-iron response of an oceanic diatom adapted to chronic iron limitation.</title>
        <authorList>
            <person name="Lommer M."/>
            <person name="Specht M."/>
            <person name="Roy A.S."/>
            <person name="Kraemer L."/>
            <person name="Andreson R."/>
            <person name="Gutowska M.A."/>
            <person name="Wolf J."/>
            <person name="Bergner S.V."/>
            <person name="Schilhabel M.B."/>
            <person name="Klostermeier U.C."/>
            <person name="Beiko R.G."/>
            <person name="Rosenstiel P."/>
            <person name="Hippler M."/>
            <person name="Laroche J."/>
        </authorList>
    </citation>
    <scope>NUCLEOTIDE SEQUENCE [LARGE SCALE GENOMIC DNA]</scope>
    <source>
        <strain evidence="3 4">CCMP1005</strain>
    </source>
</reference>
<dbReference type="EMBL" id="AGNL01018556">
    <property type="protein sequence ID" value="EJK62894.1"/>
    <property type="molecule type" value="Genomic_DNA"/>
</dbReference>
<organism evidence="3 4">
    <name type="scientific">Thalassiosira oceanica</name>
    <name type="common">Marine diatom</name>
    <dbReference type="NCBI Taxonomy" id="159749"/>
    <lineage>
        <taxon>Eukaryota</taxon>
        <taxon>Sar</taxon>
        <taxon>Stramenopiles</taxon>
        <taxon>Ochrophyta</taxon>
        <taxon>Bacillariophyta</taxon>
        <taxon>Coscinodiscophyceae</taxon>
        <taxon>Thalassiosirophycidae</taxon>
        <taxon>Thalassiosirales</taxon>
        <taxon>Thalassiosiraceae</taxon>
        <taxon>Thalassiosira</taxon>
    </lineage>
</organism>